<reference evidence="3 4" key="1">
    <citation type="submission" date="2018-10" db="EMBL/GenBank/DDBJ databases">
        <title>Cohnella sp. M2MS4P-1, whole genome shotgun sequence.</title>
        <authorList>
            <person name="Tuo L."/>
        </authorList>
    </citation>
    <scope>NUCLEOTIDE SEQUENCE [LARGE SCALE GENOMIC DNA]</scope>
    <source>
        <strain evidence="3 4">M2MS4P-1</strain>
    </source>
</reference>
<dbReference type="CDD" id="cd05289">
    <property type="entry name" value="MDR_like_2"/>
    <property type="match status" value="1"/>
</dbReference>
<dbReference type="InterPro" id="IPR036291">
    <property type="entry name" value="NAD(P)-bd_dom_sf"/>
</dbReference>
<evidence type="ECO:0000256" key="1">
    <source>
        <dbReference type="ARBA" id="ARBA00022857"/>
    </source>
</evidence>
<dbReference type="PANTHER" id="PTHR44154:SF1">
    <property type="entry name" value="QUINONE OXIDOREDUCTASE"/>
    <property type="match status" value="1"/>
</dbReference>
<dbReference type="GO" id="GO:0016491">
    <property type="term" value="F:oxidoreductase activity"/>
    <property type="evidence" value="ECO:0007669"/>
    <property type="project" value="InterPro"/>
</dbReference>
<name>A0A494X881_9BACL</name>
<sequence>MSENTMQAVRYHQFGGSEVLHLEEVPRPQPQAGEVLIRVCAAGVLPVDWKIRKGLFPMPVRFPNIPGTALAGVVEEIGPDVTRFRKGQAVFGRSTKGTYSEYTTAPEEALALKPDSISFDEAATISGGATTAWRTIVIDGGVKAGDRVLVHGAAGGVGLFATQFAIWKGARVIGTAGPANIDFVRSLGAETAIDYTSTPFEEVVDDVDLVLDTIGGETLDRSWSVIKRGGSLISIAGQPPLEKGQELGIKVMRSSLATSQDLTDIARLLDDGVVRTYIEKTYSLSEARQAHEWSEKGHGRGRIVLRV</sequence>
<dbReference type="Gene3D" id="3.90.180.10">
    <property type="entry name" value="Medium-chain alcohol dehydrogenases, catalytic domain"/>
    <property type="match status" value="1"/>
</dbReference>
<proteinExistence type="predicted"/>
<keyword evidence="4" id="KW-1185">Reference proteome</keyword>
<dbReference type="OrthoDB" id="9792162at2"/>
<protein>
    <submittedName>
        <fullName evidence="3">NADP-dependent oxidoreductase</fullName>
    </submittedName>
</protein>
<dbReference type="InterPro" id="IPR020843">
    <property type="entry name" value="ER"/>
</dbReference>
<comment type="caution">
    <text evidence="3">The sequence shown here is derived from an EMBL/GenBank/DDBJ whole genome shotgun (WGS) entry which is preliminary data.</text>
</comment>
<dbReference type="Pfam" id="PF13602">
    <property type="entry name" value="ADH_zinc_N_2"/>
    <property type="match status" value="1"/>
</dbReference>
<dbReference type="Proteomes" id="UP000282076">
    <property type="component" value="Unassembled WGS sequence"/>
</dbReference>
<gene>
    <name evidence="3" type="ORF">D7Z26_24460</name>
</gene>
<dbReference type="RefSeq" id="WP_120979659.1">
    <property type="nucleotide sequence ID" value="NZ_RBZM01000012.1"/>
</dbReference>
<dbReference type="InterPro" id="IPR011032">
    <property type="entry name" value="GroES-like_sf"/>
</dbReference>
<dbReference type="SMART" id="SM00829">
    <property type="entry name" value="PKS_ER"/>
    <property type="match status" value="1"/>
</dbReference>
<keyword evidence="1" id="KW-0521">NADP</keyword>
<dbReference type="InterPro" id="IPR051603">
    <property type="entry name" value="Zinc-ADH_QOR/CCCR"/>
</dbReference>
<evidence type="ECO:0000259" key="2">
    <source>
        <dbReference type="SMART" id="SM00829"/>
    </source>
</evidence>
<dbReference type="Pfam" id="PF08240">
    <property type="entry name" value="ADH_N"/>
    <property type="match status" value="1"/>
</dbReference>
<dbReference type="SUPFAM" id="SSF51735">
    <property type="entry name" value="NAD(P)-binding Rossmann-fold domains"/>
    <property type="match status" value="1"/>
</dbReference>
<feature type="domain" description="Enoyl reductase (ER)" evidence="2">
    <location>
        <begin position="15"/>
        <end position="305"/>
    </location>
</feature>
<dbReference type="Gene3D" id="3.40.50.720">
    <property type="entry name" value="NAD(P)-binding Rossmann-like Domain"/>
    <property type="match status" value="1"/>
</dbReference>
<evidence type="ECO:0000313" key="4">
    <source>
        <dbReference type="Proteomes" id="UP000282076"/>
    </source>
</evidence>
<organism evidence="3 4">
    <name type="scientific">Cohnella endophytica</name>
    <dbReference type="NCBI Taxonomy" id="2419778"/>
    <lineage>
        <taxon>Bacteria</taxon>
        <taxon>Bacillati</taxon>
        <taxon>Bacillota</taxon>
        <taxon>Bacilli</taxon>
        <taxon>Bacillales</taxon>
        <taxon>Paenibacillaceae</taxon>
        <taxon>Cohnella</taxon>
    </lineage>
</organism>
<dbReference type="EMBL" id="RBZM01000012">
    <property type="protein sequence ID" value="RKP46758.1"/>
    <property type="molecule type" value="Genomic_DNA"/>
</dbReference>
<dbReference type="InterPro" id="IPR013154">
    <property type="entry name" value="ADH-like_N"/>
</dbReference>
<dbReference type="AlphaFoldDB" id="A0A494X881"/>
<dbReference type="PANTHER" id="PTHR44154">
    <property type="entry name" value="QUINONE OXIDOREDUCTASE"/>
    <property type="match status" value="1"/>
</dbReference>
<evidence type="ECO:0000313" key="3">
    <source>
        <dbReference type="EMBL" id="RKP46758.1"/>
    </source>
</evidence>
<dbReference type="SUPFAM" id="SSF50129">
    <property type="entry name" value="GroES-like"/>
    <property type="match status" value="1"/>
</dbReference>
<accession>A0A494X881</accession>